<dbReference type="Proteomes" id="UP000759131">
    <property type="component" value="Unassembled WGS sequence"/>
</dbReference>
<evidence type="ECO:0000259" key="14">
    <source>
        <dbReference type="PROSITE" id="PS50178"/>
    </source>
</evidence>
<keyword evidence="9 11" id="KW-0040">ANK repeat</keyword>
<feature type="repeat" description="ANK" evidence="11">
    <location>
        <begin position="586"/>
        <end position="618"/>
    </location>
</feature>
<evidence type="ECO:0008006" key="17">
    <source>
        <dbReference type="Google" id="ProtNLM"/>
    </source>
</evidence>
<evidence type="ECO:0000256" key="5">
    <source>
        <dbReference type="ARBA" id="ARBA00022737"/>
    </source>
</evidence>
<evidence type="ECO:0000256" key="4">
    <source>
        <dbReference type="ARBA" id="ARBA00022723"/>
    </source>
</evidence>
<evidence type="ECO:0000256" key="6">
    <source>
        <dbReference type="ARBA" id="ARBA00022771"/>
    </source>
</evidence>
<proteinExistence type="predicted"/>
<gene>
    <name evidence="15" type="ORF">OSB1V03_LOCUS13357</name>
</gene>
<dbReference type="Pfam" id="PF01363">
    <property type="entry name" value="FYVE"/>
    <property type="match status" value="1"/>
</dbReference>
<dbReference type="FunFam" id="3.30.40.10:FF:000104">
    <property type="entry name" value="Ankyrin repeat and FYVE domain-containing 1"/>
    <property type="match status" value="1"/>
</dbReference>
<accession>A0A7R9L0T6</accession>
<dbReference type="InterPro" id="IPR000306">
    <property type="entry name" value="Znf_FYVE"/>
</dbReference>
<feature type="repeat" description="ANK" evidence="11">
    <location>
        <begin position="324"/>
        <end position="360"/>
    </location>
</feature>
<dbReference type="AlphaFoldDB" id="A0A7R9L0T6"/>
<dbReference type="SMART" id="SM00248">
    <property type="entry name" value="ANK"/>
    <property type="match status" value="22"/>
</dbReference>
<dbReference type="InterPro" id="IPR011333">
    <property type="entry name" value="SKP1/BTB/POZ_sf"/>
</dbReference>
<organism evidence="15">
    <name type="scientific">Medioppia subpectinata</name>
    <dbReference type="NCBI Taxonomy" id="1979941"/>
    <lineage>
        <taxon>Eukaryota</taxon>
        <taxon>Metazoa</taxon>
        <taxon>Ecdysozoa</taxon>
        <taxon>Arthropoda</taxon>
        <taxon>Chelicerata</taxon>
        <taxon>Arachnida</taxon>
        <taxon>Acari</taxon>
        <taxon>Acariformes</taxon>
        <taxon>Sarcoptiformes</taxon>
        <taxon>Oribatida</taxon>
        <taxon>Brachypylina</taxon>
        <taxon>Oppioidea</taxon>
        <taxon>Oppiidae</taxon>
        <taxon>Medioppia</taxon>
    </lineage>
</organism>
<dbReference type="InterPro" id="IPR011011">
    <property type="entry name" value="Znf_FYVE_PHD"/>
</dbReference>
<feature type="repeat" description="ANK" evidence="11">
    <location>
        <begin position="619"/>
        <end position="651"/>
    </location>
</feature>
<keyword evidence="5" id="KW-0677">Repeat</keyword>
<dbReference type="SMART" id="SM00225">
    <property type="entry name" value="BTB"/>
    <property type="match status" value="1"/>
</dbReference>
<feature type="repeat" description="ANK" evidence="11">
    <location>
        <begin position="869"/>
        <end position="901"/>
    </location>
</feature>
<keyword evidence="8" id="KW-0800">Toxin</keyword>
<dbReference type="EMBL" id="OC866444">
    <property type="protein sequence ID" value="CAD7632958.1"/>
    <property type="molecule type" value="Genomic_DNA"/>
</dbReference>
<dbReference type="PROSITE" id="PS50178">
    <property type="entry name" value="ZF_FYVE"/>
    <property type="match status" value="1"/>
</dbReference>
<sequence>MTAVTKEAEELDKSRKHLSLLREEYVKLQQKYCDLEKKYNLLNASSGVVDDNSFVSRLVRNVANLFDKDLYSDLTIKLNGSSVKGHKFVLSARSDGWDQLDHCSELDLTHVNPEVGFHFVRWLYTDAIDFSHRNEDFILDVMRAGKRFDLNPLVELCEQTLMSFVNVSNCVQFYQTADEIGAETLKNHCSELVSNHWDDFTSDDFVSMSAPLLYAMFKTKTEYPLHTAIRIKREDVLFLYLIEFDAQLVVKLNETDRAGELPLHLALKTKQEDIARTLVSHKANVNAADANGQTLLHRAIQRDDHFSAHFLVKNNASVDTPDSVGDVPLHLCADKANSDGMSRIARNLLDSEADPNFQDSNGNSALHRAVMSLNKEVFDILLEQPKIAIDLRNKKHSTSFAIALTKLAENESFARELVRRDCSIDSINPETSDSLLHACARVGNETAGLFLTGNGAKINLTNSRGESPLHIAAANGLSGANCNLQTSPLSFAESMSSPEAEQVFNQTPLHLAIVGGHESVIEVILNQNNRSSSMKGDVGSALLQPNLNLKNSKDQTPLSLAIQSGLHTTAQMLINAGASVNIIDANGRSLLHQAIIDGDEQNAIFLLNHGSDIALKTPDGETSLQLAVKHQLDSVADELCAKGSDVNVVDKDSNCLLWSALQLEDDNIASTLVRYQCDTDYWAPAEDGLQQTLLHRALDENNERAACFLIRCGCDINATRRPPPNATGNEEVDKQTPLHLASGWGLEDVVYTLLEHLANVNAQDVEGKTALMIAIVNQHQKIITLLLECKQIDLSLRDITGNTAFSLCVKYRNNRAALSVLIKEPTAADKYDGKGRNYLHIAVEKKDIESVLFLLSIKVKVHSRVRDNTQKTALHLAAEAGNEMIVRNLLLADAPIADVTSAKQTALHLAAEHDFSAICSILLENGVDYDAVDINGNNALHIACQKGQLATCKVLLAESRISADTLNLKGQNPVHLLATFGRENAAAIFEIFIESMPEYPINKVDGTGNTPLLLAYMNGNGNLCRALIKSGAVLGTCNNDGVNIFNHSVATKNLLYRLLDFLPAEPPWTAAEACLECGLKFSLTTRKHHCRHCGRVLCSRCSGKDLPILKFNLTKPVRVCEVCFDVLTLGFNT</sequence>
<evidence type="ECO:0000256" key="1">
    <source>
        <dbReference type="ARBA" id="ARBA00004175"/>
    </source>
</evidence>
<dbReference type="CDD" id="cd15728">
    <property type="entry name" value="FYVE_ANFY1"/>
    <property type="match status" value="1"/>
</dbReference>
<feature type="repeat" description="ANK" evidence="11">
    <location>
        <begin position="553"/>
        <end position="585"/>
    </location>
</feature>
<feature type="repeat" description="ANK" evidence="11">
    <location>
        <begin position="902"/>
        <end position="934"/>
    </location>
</feature>
<dbReference type="Gene3D" id="3.30.40.10">
    <property type="entry name" value="Zinc/RING finger domain, C3HC4 (zinc finger)"/>
    <property type="match status" value="1"/>
</dbReference>
<dbReference type="PROSITE" id="PS50088">
    <property type="entry name" value="ANK_REPEAT"/>
    <property type="match status" value="11"/>
</dbReference>
<feature type="repeat" description="ANK" evidence="11">
    <location>
        <begin position="504"/>
        <end position="536"/>
    </location>
</feature>
<comment type="subcellular location">
    <subcellularLocation>
        <location evidence="1">Target cell membrane</location>
    </subcellularLocation>
</comment>
<dbReference type="GO" id="GO:0006887">
    <property type="term" value="P:exocytosis"/>
    <property type="evidence" value="ECO:0007669"/>
    <property type="project" value="UniProtKB-KW"/>
</dbReference>
<keyword evidence="7" id="KW-0862">Zinc</keyword>
<evidence type="ECO:0000259" key="13">
    <source>
        <dbReference type="PROSITE" id="PS50097"/>
    </source>
</evidence>
<evidence type="ECO:0000256" key="2">
    <source>
        <dbReference type="ARBA" id="ARBA00022483"/>
    </source>
</evidence>
<evidence type="ECO:0000256" key="10">
    <source>
        <dbReference type="ARBA" id="ARBA00023298"/>
    </source>
</evidence>
<evidence type="ECO:0000313" key="15">
    <source>
        <dbReference type="EMBL" id="CAD7632958.1"/>
    </source>
</evidence>
<dbReference type="Pfam" id="PF12796">
    <property type="entry name" value="Ank_2"/>
    <property type="match status" value="7"/>
</dbReference>
<evidence type="ECO:0000256" key="8">
    <source>
        <dbReference type="ARBA" id="ARBA00023028"/>
    </source>
</evidence>
<dbReference type="InterPro" id="IPR049764">
    <property type="entry name" value="ANFY1_FYVE"/>
</dbReference>
<dbReference type="EMBL" id="CAJPIZ010011869">
    <property type="protein sequence ID" value="CAG2113388.1"/>
    <property type="molecule type" value="Genomic_DNA"/>
</dbReference>
<name>A0A7R9L0T6_9ACAR</name>
<dbReference type="InterPro" id="IPR017455">
    <property type="entry name" value="Znf_FYVE-rel"/>
</dbReference>
<keyword evidence="10" id="KW-1053">Target membrane</keyword>
<evidence type="ECO:0000256" key="3">
    <source>
        <dbReference type="ARBA" id="ARBA00022537"/>
    </source>
</evidence>
<dbReference type="PANTHER" id="PTHR24198:SF191">
    <property type="entry name" value="RABANKYRIN-5-LIKE"/>
    <property type="match status" value="1"/>
</dbReference>
<dbReference type="GO" id="GO:0044231">
    <property type="term" value="C:host cell presynaptic membrane"/>
    <property type="evidence" value="ECO:0007669"/>
    <property type="project" value="UniProtKB-KW"/>
</dbReference>
<evidence type="ECO:0000313" key="16">
    <source>
        <dbReference type="Proteomes" id="UP000759131"/>
    </source>
</evidence>
<protein>
    <recommendedName>
        <fullName evidence="17">Ankyrin repeat and FYVE domain-containing protein 1</fullName>
    </recommendedName>
</protein>
<evidence type="ECO:0000256" key="9">
    <source>
        <dbReference type="ARBA" id="ARBA00023043"/>
    </source>
</evidence>
<dbReference type="Pfam" id="PF00651">
    <property type="entry name" value="BTB"/>
    <property type="match status" value="1"/>
</dbReference>
<dbReference type="SUPFAM" id="SSF57903">
    <property type="entry name" value="FYVE/PHD zinc finger"/>
    <property type="match status" value="1"/>
</dbReference>
<feature type="repeat" description="ANK" evidence="11">
    <location>
        <begin position="733"/>
        <end position="765"/>
    </location>
</feature>
<keyword evidence="6 12" id="KW-0863">Zinc-finger</keyword>
<reference evidence="15" key="1">
    <citation type="submission" date="2020-11" db="EMBL/GenBank/DDBJ databases">
        <authorList>
            <person name="Tran Van P."/>
        </authorList>
    </citation>
    <scope>NUCLEOTIDE SEQUENCE</scope>
</reference>
<feature type="repeat" description="ANK" evidence="11">
    <location>
        <begin position="1007"/>
        <end position="1039"/>
    </location>
</feature>
<dbReference type="InterPro" id="IPR002110">
    <property type="entry name" value="Ankyrin_rpt"/>
</dbReference>
<dbReference type="GO" id="GO:0008270">
    <property type="term" value="F:zinc ion binding"/>
    <property type="evidence" value="ECO:0007669"/>
    <property type="project" value="UniProtKB-KW"/>
</dbReference>
<dbReference type="InterPro" id="IPR000210">
    <property type="entry name" value="BTB/POZ_dom"/>
</dbReference>
<feature type="domain" description="BTB" evidence="13">
    <location>
        <begin position="72"/>
        <end position="132"/>
    </location>
</feature>
<dbReference type="InterPro" id="IPR013083">
    <property type="entry name" value="Znf_RING/FYVE/PHD"/>
</dbReference>
<dbReference type="CDD" id="cd18501">
    <property type="entry name" value="BACK_ANKFY1_Rank5"/>
    <property type="match status" value="1"/>
</dbReference>
<feature type="domain" description="FYVE-type" evidence="14">
    <location>
        <begin position="1068"/>
        <end position="1128"/>
    </location>
</feature>
<feature type="repeat" description="ANK" evidence="11">
    <location>
        <begin position="258"/>
        <end position="290"/>
    </location>
</feature>
<dbReference type="OrthoDB" id="2306477at2759"/>
<keyword evidence="4" id="KW-0479">Metal-binding</keyword>
<keyword evidence="8" id="KW-0528">Neurotoxin</keyword>
<dbReference type="InterPro" id="IPR049763">
    <property type="entry name" value="ANKFY1_BACK"/>
</dbReference>
<dbReference type="Gene3D" id="3.30.710.10">
    <property type="entry name" value="Potassium Channel Kv1.1, Chain A"/>
    <property type="match status" value="1"/>
</dbReference>
<dbReference type="SMART" id="SM00064">
    <property type="entry name" value="FYVE"/>
    <property type="match status" value="1"/>
</dbReference>
<dbReference type="PANTHER" id="PTHR24198">
    <property type="entry name" value="ANKYRIN REPEAT AND PROTEIN KINASE DOMAIN-CONTAINING PROTEIN"/>
    <property type="match status" value="1"/>
</dbReference>
<keyword evidence="3" id="KW-1052">Target cell membrane</keyword>
<dbReference type="SUPFAM" id="SSF48403">
    <property type="entry name" value="Ankyrin repeat"/>
    <property type="match status" value="3"/>
</dbReference>
<keyword evidence="2" id="KW-0268">Exocytosis</keyword>
<dbReference type="Gene3D" id="1.25.40.20">
    <property type="entry name" value="Ankyrin repeat-containing domain"/>
    <property type="match status" value="7"/>
</dbReference>
<dbReference type="InterPro" id="IPR036770">
    <property type="entry name" value="Ankyrin_rpt-contain_sf"/>
</dbReference>
<dbReference type="PROSITE" id="PS50097">
    <property type="entry name" value="BTB"/>
    <property type="match status" value="1"/>
</dbReference>
<evidence type="ECO:0000256" key="12">
    <source>
        <dbReference type="PROSITE-ProRule" id="PRU00091"/>
    </source>
</evidence>
<dbReference type="GO" id="GO:0044218">
    <property type="term" value="C:other organism cell membrane"/>
    <property type="evidence" value="ECO:0007669"/>
    <property type="project" value="UniProtKB-KW"/>
</dbReference>
<feature type="repeat" description="ANK" evidence="11">
    <location>
        <begin position="291"/>
        <end position="323"/>
    </location>
</feature>
<dbReference type="PROSITE" id="PS50297">
    <property type="entry name" value="ANK_REP_REGION"/>
    <property type="match status" value="8"/>
</dbReference>
<keyword evidence="10" id="KW-0472">Membrane</keyword>
<evidence type="ECO:0000256" key="11">
    <source>
        <dbReference type="PROSITE-ProRule" id="PRU00023"/>
    </source>
</evidence>
<dbReference type="SUPFAM" id="SSF54695">
    <property type="entry name" value="POZ domain"/>
    <property type="match status" value="1"/>
</dbReference>
<evidence type="ECO:0000256" key="7">
    <source>
        <dbReference type="ARBA" id="ARBA00022833"/>
    </source>
</evidence>
<keyword evidence="16" id="KW-1185">Reference proteome</keyword>
<keyword evidence="8" id="KW-0638">Presynaptic neurotoxin</keyword>